<proteinExistence type="predicted"/>
<evidence type="ECO:0000313" key="3">
    <source>
        <dbReference type="Proteomes" id="UP000256690"/>
    </source>
</evidence>
<dbReference type="RefSeq" id="XP_026605505.1">
    <property type="nucleotide sequence ID" value="XM_026746509.1"/>
</dbReference>
<comment type="caution">
    <text evidence="2">The sequence shown here is derived from an EMBL/GenBank/DDBJ whole genome shotgun (WGS) entry which is preliminary data.</text>
</comment>
<feature type="region of interest" description="Disordered" evidence="1">
    <location>
        <begin position="211"/>
        <end position="254"/>
    </location>
</feature>
<dbReference type="Proteomes" id="UP000256690">
    <property type="component" value="Unassembled WGS sequence"/>
</dbReference>
<dbReference type="GeneID" id="38114863"/>
<feature type="compositionally biased region" description="Low complexity" evidence="1">
    <location>
        <begin position="227"/>
        <end position="241"/>
    </location>
</feature>
<dbReference type="EMBL" id="PVWQ01000004">
    <property type="protein sequence ID" value="RDW84167.1"/>
    <property type="molecule type" value="Genomic_DNA"/>
</dbReference>
<organism evidence="2 3">
    <name type="scientific">Aspergillus mulundensis</name>
    <dbReference type="NCBI Taxonomy" id="1810919"/>
    <lineage>
        <taxon>Eukaryota</taxon>
        <taxon>Fungi</taxon>
        <taxon>Dikarya</taxon>
        <taxon>Ascomycota</taxon>
        <taxon>Pezizomycotina</taxon>
        <taxon>Eurotiomycetes</taxon>
        <taxon>Eurotiomycetidae</taxon>
        <taxon>Eurotiales</taxon>
        <taxon>Aspergillaceae</taxon>
        <taxon>Aspergillus</taxon>
        <taxon>Aspergillus subgen. Nidulantes</taxon>
    </lineage>
</organism>
<feature type="compositionally biased region" description="Basic and acidic residues" evidence="1">
    <location>
        <begin position="211"/>
        <end position="225"/>
    </location>
</feature>
<evidence type="ECO:0000256" key="1">
    <source>
        <dbReference type="SAM" id="MobiDB-lite"/>
    </source>
</evidence>
<name>A0A3D8SCU6_9EURO</name>
<reference evidence="2 3" key="1">
    <citation type="journal article" date="2018" name="IMA Fungus">
        <title>IMA Genome-F 9: Draft genome sequence of Annulohypoxylon stygium, Aspergillus mulundensis, Berkeleyomyces basicola (syn. Thielaviopsis basicola), Ceratocystis smalleyi, two Cercospora beticola strains, Coleophoma cylindrospora, Fusarium fracticaudum, Phialophora cf. hyalina, and Morchella septimelata.</title>
        <authorList>
            <person name="Wingfield B.D."/>
            <person name="Bills G.F."/>
            <person name="Dong Y."/>
            <person name="Huang W."/>
            <person name="Nel W.J."/>
            <person name="Swalarsk-Parry B.S."/>
            <person name="Vaghefi N."/>
            <person name="Wilken P.M."/>
            <person name="An Z."/>
            <person name="de Beer Z.W."/>
            <person name="De Vos L."/>
            <person name="Chen L."/>
            <person name="Duong T.A."/>
            <person name="Gao Y."/>
            <person name="Hammerbacher A."/>
            <person name="Kikkert J.R."/>
            <person name="Li Y."/>
            <person name="Li H."/>
            <person name="Li K."/>
            <person name="Li Q."/>
            <person name="Liu X."/>
            <person name="Ma X."/>
            <person name="Naidoo K."/>
            <person name="Pethybridge S.J."/>
            <person name="Sun J."/>
            <person name="Steenkamp E.T."/>
            <person name="van der Nest M.A."/>
            <person name="van Wyk S."/>
            <person name="Wingfield M.J."/>
            <person name="Xiong C."/>
            <person name="Yue Q."/>
            <person name="Zhang X."/>
        </authorList>
    </citation>
    <scope>NUCLEOTIDE SEQUENCE [LARGE SCALE GENOMIC DNA]</scope>
    <source>
        <strain evidence="2 3">DSM 5745</strain>
    </source>
</reference>
<dbReference type="AlphaFoldDB" id="A0A3D8SCU6"/>
<gene>
    <name evidence="2" type="ORF">DSM5745_04493</name>
</gene>
<sequence length="355" mass="40515">MPPTPVIPQPPRARRARPAARAAIGTQTAADLAPLPRTRGPPNPNNRILFIFVHMEKDEDAPHKWTICFAPSDLAPGQWETMSIHNANDGSPLTLEHGTLQNDAIMRYDSYSSVHRICEYPILTHERLKQAITNSVNFTIRDPDRTAWRRPFTRVLREWGWIPRIVMRILNRVLVLRAEAAGYARRVPGGRHHVWTNLRRSRVINRIRAEERERERREEQEDMVRWGEIPAPGAAAAAAGPANGGSEEGSEEVEDHWADIRAEARRMRDGFLRARRRDLELEGDYDEEGGEYDDFGDLDDDEYEDNVVNVDVAEEDLLDLDAMTSEEVNALQPGAYRTVRGGTVHIRPIRDEFLD</sequence>
<accession>A0A3D8SCU6</accession>
<evidence type="ECO:0000313" key="2">
    <source>
        <dbReference type="EMBL" id="RDW84167.1"/>
    </source>
</evidence>
<keyword evidence="3" id="KW-1185">Reference proteome</keyword>
<protein>
    <submittedName>
        <fullName evidence="2">Uncharacterized protein</fullName>
    </submittedName>
</protein>